<reference evidence="1" key="3">
    <citation type="submission" date="2021-10" db="EMBL/GenBank/DDBJ databases">
        <authorList>
            <person name="Mesa V."/>
        </authorList>
    </citation>
    <scope>NUCLEOTIDE SEQUENCE</scope>
    <source>
        <strain evidence="1">CC3_PB</strain>
    </source>
</reference>
<name>A0A2A7MKU0_9CLOT</name>
<evidence type="ECO:0000313" key="3">
    <source>
        <dbReference type="EMBL" id="VCT85555.1"/>
    </source>
</evidence>
<dbReference type="InterPro" id="IPR025062">
    <property type="entry name" value="DUF4003"/>
</dbReference>
<keyword evidence="4" id="KW-1185">Reference proteome</keyword>
<organism evidence="2 4">
    <name type="scientific">Clostridium neonatale</name>
    <dbReference type="NCBI Taxonomy" id="137838"/>
    <lineage>
        <taxon>Bacteria</taxon>
        <taxon>Bacillati</taxon>
        <taxon>Bacillota</taxon>
        <taxon>Clostridia</taxon>
        <taxon>Eubacteriales</taxon>
        <taxon>Clostridiaceae</taxon>
        <taxon>Clostridium</taxon>
    </lineage>
</organism>
<dbReference type="EMBL" id="UWJD01000002">
    <property type="protein sequence ID" value="VCT85555.1"/>
    <property type="molecule type" value="Genomic_DNA"/>
</dbReference>
<dbReference type="RefSeq" id="WP_058296316.1">
    <property type="nucleotide sequence ID" value="NZ_CAKJVE010000004.1"/>
</dbReference>
<accession>A0A2A7MKU0</accession>
<dbReference type="Proteomes" id="UP000789738">
    <property type="component" value="Unassembled WGS sequence"/>
</dbReference>
<reference evidence="3 5" key="2">
    <citation type="submission" date="2018-06" db="EMBL/GenBank/DDBJ databases">
        <authorList>
            <consortium name="IHU Genomes"/>
        </authorList>
    </citation>
    <scope>NUCLEOTIDE SEQUENCE [LARGE SCALE GENOMIC DNA]</scope>
    <source>
        <strain evidence="3 5">NEC25</strain>
    </source>
</reference>
<protein>
    <submittedName>
        <fullName evidence="2">DUF4003 domain-containing protein</fullName>
    </submittedName>
</protein>
<dbReference type="EMBL" id="CAKJVE010000004">
    <property type="protein sequence ID" value="CAG9705329.1"/>
    <property type="molecule type" value="Genomic_DNA"/>
</dbReference>
<evidence type="ECO:0000313" key="2">
    <source>
        <dbReference type="EMBL" id="PEG32170.1"/>
    </source>
</evidence>
<dbReference type="OrthoDB" id="1926684at2"/>
<reference evidence="2 4" key="1">
    <citation type="submission" date="2017-10" db="EMBL/GenBank/DDBJ databases">
        <title>Effective Description of Clostridium neonatale sp. nov. linked to necrotizing enterocolitis in neonates and a clarification of species assignable to the genus Clostridium (Prazmowski 1880) emend. Lawson and Rainey 2016.</title>
        <authorList>
            <person name="Bernard K."/>
            <person name="Burdz T."/>
            <person name="Wiebe D."/>
            <person name="Balcewich B."/>
            <person name="Alfa M."/>
            <person name="Bernier A.-M."/>
        </authorList>
    </citation>
    <scope>NUCLEOTIDE SEQUENCE [LARGE SCALE GENOMIC DNA]</scope>
    <source>
        <strain evidence="2 4">LCDC99A005</strain>
    </source>
</reference>
<dbReference type="EMBL" id="PDCJ01000001">
    <property type="protein sequence ID" value="PEG32170.1"/>
    <property type="molecule type" value="Genomic_DNA"/>
</dbReference>
<dbReference type="Pfam" id="PF13170">
    <property type="entry name" value="DUF4003"/>
    <property type="match status" value="1"/>
</dbReference>
<proteinExistence type="predicted"/>
<evidence type="ECO:0000313" key="4">
    <source>
        <dbReference type="Proteomes" id="UP000220840"/>
    </source>
</evidence>
<evidence type="ECO:0000313" key="1">
    <source>
        <dbReference type="EMBL" id="CAG9705329.1"/>
    </source>
</evidence>
<dbReference type="Proteomes" id="UP000431451">
    <property type="component" value="Unassembled WGS sequence"/>
</dbReference>
<evidence type="ECO:0000313" key="5">
    <source>
        <dbReference type="Proteomes" id="UP000431451"/>
    </source>
</evidence>
<sequence>MDNSIKEICDIIIENYRYAIYNLRYDGDYINHFGALTSGYKRMKIEDNRVKAIRSLIKRRTMNMSPFRGDILYILSFLLVENDLDTEKFVDELLDTFNELVEENFIECGHLVIAAYAITKYGDKKERKIICKRMKYIFNIIKQKYGSCTKQDDYVLCALLSLENVKYNDIYEKMDNIFDYFKKLDLFNKNELQGLTNSILLNNAEELIEPISKLIIKLEENDLKIGNQFLQLVGFFDNEYNIDNTIYKIKEILKYLSNEETEYYYYIDKDFRNMIAVVIVFMYNNKKDVKYVDEILAFGVYSFLVSKNQGILNEVLA</sequence>
<dbReference type="Proteomes" id="UP000220840">
    <property type="component" value="Unassembled WGS sequence"/>
</dbReference>
<dbReference type="STRING" id="137838.GCA_001458595_03663"/>
<dbReference type="AlphaFoldDB" id="A0A2A7MKU0"/>
<gene>
    <name evidence="1" type="ORF">CNEO_41774</name>
    <name evidence="3" type="ORF">CNEONATNEC25_03158</name>
    <name evidence="2" type="ORF">CQ394_10880</name>
</gene>